<comment type="caution">
    <text evidence="3">The sequence shown here is derived from an EMBL/GenBank/DDBJ whole genome shotgun (WGS) entry which is preliminary data.</text>
</comment>
<protein>
    <submittedName>
        <fullName evidence="3">Class I SAM-dependent methyltransferase</fullName>
    </submittedName>
</protein>
<dbReference type="PANTHER" id="PTHR43619:SF2">
    <property type="entry name" value="S-ADENOSYL-L-METHIONINE-DEPENDENT METHYLTRANSFERASES SUPERFAMILY PROTEIN"/>
    <property type="match status" value="1"/>
</dbReference>
<evidence type="ECO:0000256" key="2">
    <source>
        <dbReference type="ARBA" id="ARBA00022679"/>
    </source>
</evidence>
<accession>A0A5N7MYT7</accession>
<dbReference type="Proteomes" id="UP000403266">
    <property type="component" value="Unassembled WGS sequence"/>
</dbReference>
<name>A0A5N7MYT7_9HYPH</name>
<dbReference type="InterPro" id="IPR007213">
    <property type="entry name" value="Ppm1/Ppm2/Tcmp"/>
</dbReference>
<evidence type="ECO:0000313" key="3">
    <source>
        <dbReference type="EMBL" id="MPR29156.1"/>
    </source>
</evidence>
<dbReference type="Gene3D" id="3.40.50.150">
    <property type="entry name" value="Vaccinia Virus protein VP39"/>
    <property type="match status" value="1"/>
</dbReference>
<dbReference type="SUPFAM" id="SSF53335">
    <property type="entry name" value="S-adenosyl-L-methionine-dependent methyltransferases"/>
    <property type="match status" value="1"/>
</dbReference>
<keyword evidence="4" id="KW-1185">Reference proteome</keyword>
<dbReference type="PANTHER" id="PTHR43619">
    <property type="entry name" value="S-ADENOSYL-L-METHIONINE-DEPENDENT METHYLTRANSFERASE YKTD-RELATED"/>
    <property type="match status" value="1"/>
</dbReference>
<dbReference type="GO" id="GO:0008168">
    <property type="term" value="F:methyltransferase activity"/>
    <property type="evidence" value="ECO:0007669"/>
    <property type="project" value="UniProtKB-KW"/>
</dbReference>
<proteinExistence type="predicted"/>
<dbReference type="AlphaFoldDB" id="A0A5N7MYT7"/>
<dbReference type="GO" id="GO:0032259">
    <property type="term" value="P:methylation"/>
    <property type="evidence" value="ECO:0007669"/>
    <property type="project" value="UniProtKB-KW"/>
</dbReference>
<gene>
    <name evidence="3" type="ORF">FS320_29660</name>
</gene>
<feature type="non-terminal residue" evidence="3">
    <location>
        <position position="1"/>
    </location>
</feature>
<sequence>GLRECPAGVRRGVEVSSGTGLTAIERASAVLTDQPNTGRSIAGLGCVAQTLLIPLAARALARRLFPNQGFADPAAEAIATHLACDLTPFEADREMLRGLVERSLVLDQLIRDFLNHCPDAQVLSLGSGLSTQFERLDNGQLQWVDVDLPEVVELRHTLFPPHPRRRLVSASVTEAGWTSILGGLSGPSFIVAEGLLMYLERAQVLQLAGDLAEVQRDGPAEFAYDYYCSQMIGQAWLNPSLRRLGAEFKWGLACPEELSLGEPRWRVIDTYPVMERLGWPYDLLWSWFRLFTGVRPYGVAHLRLLDGANRHAS</sequence>
<reference evidence="3 4" key="1">
    <citation type="journal article" date="2019" name="Syst. Appl. Microbiol.">
        <title>Microvirga tunisiensis sp. nov., a root nodule symbiotic bacterium isolated from Lupinus micranthus and L. luteus grown in Northern Tunisia.</title>
        <authorList>
            <person name="Msaddak A."/>
            <person name="Rejili M."/>
            <person name="Duran D."/>
            <person name="Mars M."/>
            <person name="Palacios J.M."/>
            <person name="Ruiz-Argueso T."/>
            <person name="Rey L."/>
            <person name="Imperial J."/>
        </authorList>
    </citation>
    <scope>NUCLEOTIDE SEQUENCE [LARGE SCALE GENOMIC DNA]</scope>
    <source>
        <strain evidence="3 4">Lmie10</strain>
    </source>
</reference>
<dbReference type="InterPro" id="IPR029063">
    <property type="entry name" value="SAM-dependent_MTases_sf"/>
</dbReference>
<keyword evidence="1 3" id="KW-0489">Methyltransferase</keyword>
<dbReference type="Pfam" id="PF04072">
    <property type="entry name" value="LCM"/>
    <property type="match status" value="1"/>
</dbReference>
<evidence type="ECO:0000313" key="4">
    <source>
        <dbReference type="Proteomes" id="UP000403266"/>
    </source>
</evidence>
<evidence type="ECO:0000256" key="1">
    <source>
        <dbReference type="ARBA" id="ARBA00022603"/>
    </source>
</evidence>
<dbReference type="OrthoDB" id="9800233at2"/>
<keyword evidence="2 3" id="KW-0808">Transferase</keyword>
<organism evidence="3 4">
    <name type="scientific">Microvirga tunisiensis</name>
    <dbReference type="NCBI Taxonomy" id="2108360"/>
    <lineage>
        <taxon>Bacteria</taxon>
        <taxon>Pseudomonadati</taxon>
        <taxon>Pseudomonadota</taxon>
        <taxon>Alphaproteobacteria</taxon>
        <taxon>Hyphomicrobiales</taxon>
        <taxon>Methylobacteriaceae</taxon>
        <taxon>Microvirga</taxon>
    </lineage>
</organism>
<dbReference type="EMBL" id="VOSK01000204">
    <property type="protein sequence ID" value="MPR29156.1"/>
    <property type="molecule type" value="Genomic_DNA"/>
</dbReference>
<dbReference type="RefSeq" id="WP_152715841.1">
    <property type="nucleotide sequence ID" value="NZ_VOSJ01000207.1"/>
</dbReference>